<dbReference type="EMBL" id="BRXZ01007749">
    <property type="protein sequence ID" value="GMI33633.1"/>
    <property type="molecule type" value="Genomic_DNA"/>
</dbReference>
<accession>A0A9W7G5F2</accession>
<dbReference type="Gene3D" id="3.10.50.40">
    <property type="match status" value="1"/>
</dbReference>
<evidence type="ECO:0000259" key="2">
    <source>
        <dbReference type="PROSITE" id="PS50059"/>
    </source>
</evidence>
<dbReference type="EC" id="5.2.1.8" evidence="1"/>
<keyword evidence="4" id="KW-1185">Reference proteome</keyword>
<dbReference type="Proteomes" id="UP001165082">
    <property type="component" value="Unassembled WGS sequence"/>
</dbReference>
<organism evidence="3 4">
    <name type="scientific">Triparma retinervis</name>
    <dbReference type="NCBI Taxonomy" id="2557542"/>
    <lineage>
        <taxon>Eukaryota</taxon>
        <taxon>Sar</taxon>
        <taxon>Stramenopiles</taxon>
        <taxon>Ochrophyta</taxon>
        <taxon>Bolidophyceae</taxon>
        <taxon>Parmales</taxon>
        <taxon>Triparmaceae</taxon>
        <taxon>Triparma</taxon>
    </lineage>
</organism>
<name>A0A9W7G5F2_9STRA</name>
<dbReference type="AlphaFoldDB" id="A0A9W7G5F2"/>
<dbReference type="SUPFAM" id="SSF54534">
    <property type="entry name" value="FKBP-like"/>
    <property type="match status" value="1"/>
</dbReference>
<comment type="caution">
    <text evidence="3">The sequence shown here is derived from an EMBL/GenBank/DDBJ whole genome shotgun (WGS) entry which is preliminary data.</text>
</comment>
<dbReference type="OrthoDB" id="1902587at2759"/>
<evidence type="ECO:0000256" key="1">
    <source>
        <dbReference type="PROSITE-ProRule" id="PRU00277"/>
    </source>
</evidence>
<dbReference type="InterPro" id="IPR046357">
    <property type="entry name" value="PPIase_dom_sf"/>
</dbReference>
<sequence>TFTLTWSPTTGPLGLRLTDTTYSTAIRVAVSGVSPSSVAWSQPPFKSYMAKYKPLYDPTNPEDKDVGLTIVEVNGRNTERTNAEGVRTMLSEEVAKGAGEITLTVRGSGVFNGVLGGGDMREGQVLSTSVSPPSGVRPGATVSVTVLAAGTGRSKARDGDLLEISYNAFYLPRGETDAGEGGGRVMFDSSNARGAEVPTVQFVLNRQPFGQFPAAFNLACEGIRTGEVRRIVVPGVLGMEEEGRRRAKVPKDVEGYVYEIKGVLVNAMT</sequence>
<evidence type="ECO:0000313" key="3">
    <source>
        <dbReference type="EMBL" id="GMI33633.1"/>
    </source>
</evidence>
<dbReference type="GO" id="GO:0003755">
    <property type="term" value="F:peptidyl-prolyl cis-trans isomerase activity"/>
    <property type="evidence" value="ECO:0007669"/>
    <property type="project" value="UniProtKB-KW"/>
</dbReference>
<keyword evidence="1" id="KW-0413">Isomerase</keyword>
<proteinExistence type="predicted"/>
<evidence type="ECO:0000313" key="4">
    <source>
        <dbReference type="Proteomes" id="UP001165082"/>
    </source>
</evidence>
<feature type="non-terminal residue" evidence="3">
    <location>
        <position position="1"/>
    </location>
</feature>
<dbReference type="PROSITE" id="PS50059">
    <property type="entry name" value="FKBP_PPIASE"/>
    <property type="match status" value="1"/>
</dbReference>
<dbReference type="InterPro" id="IPR001179">
    <property type="entry name" value="PPIase_FKBP_dom"/>
</dbReference>
<gene>
    <name evidence="3" type="ORF">TrRE_jg5241</name>
</gene>
<protein>
    <recommendedName>
        <fullName evidence="1">peptidylprolyl isomerase</fullName>
        <ecNumber evidence="1">5.2.1.8</ecNumber>
    </recommendedName>
</protein>
<reference evidence="3" key="1">
    <citation type="submission" date="2022-07" db="EMBL/GenBank/DDBJ databases">
        <title>Genome analysis of Parmales, a sister group of diatoms, reveals the evolutionary specialization of diatoms from phago-mixotrophs to photoautotrophs.</title>
        <authorList>
            <person name="Ban H."/>
            <person name="Sato S."/>
            <person name="Yoshikawa S."/>
            <person name="Kazumasa Y."/>
            <person name="Nakamura Y."/>
            <person name="Ichinomiya M."/>
            <person name="Saitoh K."/>
            <person name="Sato N."/>
            <person name="Blanc-Mathieu R."/>
            <person name="Endo H."/>
            <person name="Kuwata A."/>
            <person name="Ogata H."/>
        </authorList>
    </citation>
    <scope>NUCLEOTIDE SEQUENCE</scope>
</reference>
<feature type="domain" description="PPIase FKBP-type" evidence="2">
    <location>
        <begin position="159"/>
        <end position="252"/>
    </location>
</feature>
<comment type="catalytic activity">
    <reaction evidence="1">
        <text>[protein]-peptidylproline (omega=180) = [protein]-peptidylproline (omega=0)</text>
        <dbReference type="Rhea" id="RHEA:16237"/>
        <dbReference type="Rhea" id="RHEA-COMP:10747"/>
        <dbReference type="Rhea" id="RHEA-COMP:10748"/>
        <dbReference type="ChEBI" id="CHEBI:83833"/>
        <dbReference type="ChEBI" id="CHEBI:83834"/>
        <dbReference type="EC" id="5.2.1.8"/>
    </reaction>
</comment>
<keyword evidence="1" id="KW-0697">Rotamase</keyword>